<dbReference type="SUPFAM" id="SSF56112">
    <property type="entry name" value="Protein kinase-like (PK-like)"/>
    <property type="match status" value="1"/>
</dbReference>
<evidence type="ECO:0000256" key="3">
    <source>
        <dbReference type="ARBA" id="ARBA00022679"/>
    </source>
</evidence>
<keyword evidence="6 9" id="KW-0067">ATP-binding</keyword>
<comment type="catalytic activity">
    <reaction evidence="8">
        <text>L-seryl-[protein] + ATP = O-phospho-L-seryl-[protein] + ADP + H(+)</text>
        <dbReference type="Rhea" id="RHEA:17989"/>
        <dbReference type="Rhea" id="RHEA-COMP:9863"/>
        <dbReference type="Rhea" id="RHEA-COMP:11604"/>
        <dbReference type="ChEBI" id="CHEBI:15378"/>
        <dbReference type="ChEBI" id="CHEBI:29999"/>
        <dbReference type="ChEBI" id="CHEBI:30616"/>
        <dbReference type="ChEBI" id="CHEBI:83421"/>
        <dbReference type="ChEBI" id="CHEBI:456216"/>
        <dbReference type="EC" id="2.7.11.1"/>
    </reaction>
</comment>
<dbReference type="InterPro" id="IPR008271">
    <property type="entry name" value="Ser/Thr_kinase_AS"/>
</dbReference>
<dbReference type="PANTHER" id="PTHR47634">
    <property type="entry name" value="PROTEIN KINASE DOMAIN-CONTAINING PROTEIN-RELATED"/>
    <property type="match status" value="1"/>
</dbReference>
<dbReference type="AlphaFoldDB" id="X0JSV6"/>
<dbReference type="SMART" id="SM00220">
    <property type="entry name" value="S_TKc"/>
    <property type="match status" value="1"/>
</dbReference>
<feature type="binding site" evidence="9">
    <location>
        <position position="113"/>
    </location>
    <ligand>
        <name>ATP</name>
        <dbReference type="ChEBI" id="CHEBI:30616"/>
    </ligand>
</feature>
<evidence type="ECO:0000259" key="11">
    <source>
        <dbReference type="PROSITE" id="PS50011"/>
    </source>
</evidence>
<organism evidence="12">
    <name type="scientific">Fusarium odoratissimum (strain NRRL 54006)</name>
    <dbReference type="NCBI Taxonomy" id="1089451"/>
    <lineage>
        <taxon>Eukaryota</taxon>
        <taxon>Fungi</taxon>
        <taxon>Dikarya</taxon>
        <taxon>Ascomycota</taxon>
        <taxon>Pezizomycotina</taxon>
        <taxon>Sordariomycetes</taxon>
        <taxon>Hypocreomycetidae</taxon>
        <taxon>Hypocreales</taxon>
        <taxon>Nectriaceae</taxon>
        <taxon>Fusarium</taxon>
        <taxon>Fusarium oxysporum species complex</taxon>
        <taxon>Fusarium oxysporum f. sp. cubense (strain race 4)</taxon>
    </lineage>
</organism>
<dbReference type="Gene3D" id="3.30.200.20">
    <property type="entry name" value="Phosphorylase Kinase, domain 1"/>
    <property type="match status" value="1"/>
</dbReference>
<evidence type="ECO:0000256" key="4">
    <source>
        <dbReference type="ARBA" id="ARBA00022741"/>
    </source>
</evidence>
<feature type="domain" description="Protein kinase" evidence="11">
    <location>
        <begin position="79"/>
        <end position="435"/>
    </location>
</feature>
<reference evidence="12" key="2">
    <citation type="submission" date="2012-05" db="EMBL/GenBank/DDBJ databases">
        <title>The Genome Annotation of Fusarium oxysporum II5.</title>
        <authorList>
            <consortium name="The Broad Institute Genomics Platform"/>
            <person name="Ma L.-J."/>
            <person name="Corby-Kistler H."/>
            <person name="Broz K."/>
            <person name="Gale L.R."/>
            <person name="Jonkers W."/>
            <person name="O'Donnell K."/>
            <person name="Ploetz R."/>
            <person name="Steinberg C."/>
            <person name="Schwartz D.C."/>
            <person name="VanEtten H."/>
            <person name="Zhou S."/>
            <person name="Young S.K."/>
            <person name="Zeng Q."/>
            <person name="Gargeya S."/>
            <person name="Fitzgerald M."/>
            <person name="Abouelleil A."/>
            <person name="Alvarado L."/>
            <person name="Chapman S.B."/>
            <person name="Gainer-Dewar J."/>
            <person name="Goldberg J."/>
            <person name="Griggs A."/>
            <person name="Gujja S."/>
            <person name="Hansen M."/>
            <person name="Howarth C."/>
            <person name="Imamovic A."/>
            <person name="Ireland A."/>
            <person name="Larimer J."/>
            <person name="McCowan C."/>
            <person name="Murphy C."/>
            <person name="Pearson M."/>
            <person name="Poon T.W."/>
            <person name="Priest M."/>
            <person name="Roberts A."/>
            <person name="Saif S."/>
            <person name="Shea T."/>
            <person name="Sykes S."/>
            <person name="Wortman J."/>
            <person name="Nusbaum C."/>
            <person name="Birren B."/>
        </authorList>
    </citation>
    <scope>NUCLEOTIDE SEQUENCE</scope>
    <source>
        <strain evidence="12">54006</strain>
    </source>
</reference>
<dbReference type="GeneID" id="42033769"/>
<dbReference type="HOGENOM" id="CLU_000288_81_1_1"/>
<evidence type="ECO:0000256" key="2">
    <source>
        <dbReference type="ARBA" id="ARBA00022527"/>
    </source>
</evidence>
<dbReference type="Pfam" id="PF00069">
    <property type="entry name" value="Pkinase"/>
    <property type="match status" value="1"/>
</dbReference>
<evidence type="ECO:0000256" key="1">
    <source>
        <dbReference type="ARBA" id="ARBA00012513"/>
    </source>
</evidence>
<dbReference type="PANTHER" id="PTHR47634:SF9">
    <property type="entry name" value="PROTEIN KINASE DOMAIN-CONTAINING PROTEIN-RELATED"/>
    <property type="match status" value="1"/>
</dbReference>
<dbReference type="GO" id="GO:0000245">
    <property type="term" value="P:spliceosomal complex assembly"/>
    <property type="evidence" value="ECO:0007669"/>
    <property type="project" value="TreeGrafter"/>
</dbReference>
<dbReference type="PROSITE" id="PS00108">
    <property type="entry name" value="PROTEIN_KINASE_ST"/>
    <property type="match status" value="1"/>
</dbReference>
<evidence type="ECO:0000256" key="9">
    <source>
        <dbReference type="PROSITE-ProRule" id="PRU10141"/>
    </source>
</evidence>
<dbReference type="InterPro" id="IPR017441">
    <property type="entry name" value="Protein_kinase_ATP_BS"/>
</dbReference>
<dbReference type="EMBL" id="JH658284">
    <property type="protein sequence ID" value="EXL99556.1"/>
    <property type="molecule type" value="Genomic_DNA"/>
</dbReference>
<dbReference type="GO" id="GO:0005524">
    <property type="term" value="F:ATP binding"/>
    <property type="evidence" value="ECO:0007669"/>
    <property type="project" value="UniProtKB-UniRule"/>
</dbReference>
<keyword evidence="4 9" id="KW-0547">Nucleotide-binding</keyword>
<dbReference type="PROSITE" id="PS00107">
    <property type="entry name" value="PROTEIN_KINASE_ATP"/>
    <property type="match status" value="1"/>
</dbReference>
<dbReference type="VEuPathDB" id="FungiDB:FOIG_08594"/>
<keyword evidence="5 12" id="KW-0418">Kinase</keyword>
<dbReference type="Gene3D" id="1.10.510.10">
    <property type="entry name" value="Transferase(Phosphotransferase) domain 1"/>
    <property type="match status" value="1"/>
</dbReference>
<evidence type="ECO:0000313" key="12">
    <source>
        <dbReference type="EMBL" id="EXL99556.1"/>
    </source>
</evidence>
<evidence type="ECO:0000256" key="8">
    <source>
        <dbReference type="ARBA" id="ARBA00048679"/>
    </source>
</evidence>
<accession>X0JSV6</accession>
<reference evidence="12" key="1">
    <citation type="submission" date="2011-11" db="EMBL/GenBank/DDBJ databases">
        <title>The Genome Sequence of Fusarium oxysporum II5.</title>
        <authorList>
            <consortium name="The Broad Institute Genome Sequencing Platform"/>
            <person name="Ma L.-J."/>
            <person name="Gale L.R."/>
            <person name="Schwartz D.C."/>
            <person name="Zhou S."/>
            <person name="Corby-Kistler H."/>
            <person name="Young S.K."/>
            <person name="Zeng Q."/>
            <person name="Gargeya S."/>
            <person name="Fitzgerald M."/>
            <person name="Haas B."/>
            <person name="Abouelleil A."/>
            <person name="Alvarado L."/>
            <person name="Arachchi H.M."/>
            <person name="Berlin A."/>
            <person name="Brown A."/>
            <person name="Chapman S.B."/>
            <person name="Chen Z."/>
            <person name="Dunbar C."/>
            <person name="Freedman E."/>
            <person name="Gearin G."/>
            <person name="Goldberg J."/>
            <person name="Griggs A."/>
            <person name="Gujja S."/>
            <person name="Heiman D."/>
            <person name="Howarth C."/>
            <person name="Larson L."/>
            <person name="Lui A."/>
            <person name="MacDonald P.J.P."/>
            <person name="Montmayeur A."/>
            <person name="Murphy C."/>
            <person name="Neiman D."/>
            <person name="Pearson M."/>
            <person name="Priest M."/>
            <person name="Roberts A."/>
            <person name="Saif S."/>
            <person name="Shea T."/>
            <person name="Shenoy N."/>
            <person name="Sisk P."/>
            <person name="Stolte C."/>
            <person name="Sykes S."/>
            <person name="Wortman J."/>
            <person name="Nusbaum C."/>
            <person name="Birren B."/>
        </authorList>
    </citation>
    <scope>NUCLEOTIDE SEQUENCE [LARGE SCALE GENOMIC DNA]</scope>
    <source>
        <strain evidence="12">54006</strain>
    </source>
</reference>
<gene>
    <name evidence="12" type="ORF">FOIG_08594</name>
</gene>
<evidence type="ECO:0000256" key="7">
    <source>
        <dbReference type="ARBA" id="ARBA00047899"/>
    </source>
</evidence>
<dbReference type="InterPro" id="IPR051334">
    <property type="entry name" value="SRPK"/>
</dbReference>
<sequence length="449" mass="51745">MIWRLIKAAKDFVWLPTLRESRGNDQVQVMALYHQPWPPCAIPAARLDLTCPVEEEKTPNYSPERFYPIRLGQLLNGRYQVATKLGYGANSTVWLARDLNRWRWSTEKYVAIKVNATKTLHRRASAENEIDILQHINRTNPKHHGWHFIRKLTDNFSLESPHGSHPCLVLEPLREPLLLYCSRYIGGVIPPDILKILLQMILLGLDYLHNECHVIHADLKPDNIMIRIEDSKMFEKDAIAEYNDPLPEKQLDDRTIYLSRNNYGPLARPTGTIQLVDFDLAVHSKPGELHYGAIQGEIYRAPEVIIDSGYSYSADIWSLGVMLWDLLEKQSLFNPATLGDGKEYDDSTHLGQITALLGPAPQDLLTKGRRSTLFYQEDGELKDPSRIPSNFNLESTLTCMAGEEKRRFVQFVKRMIAWRPEERSTAKELLDDPWLYKDFPRDQTTKSKQ</sequence>
<dbReference type="InterPro" id="IPR000719">
    <property type="entry name" value="Prot_kinase_dom"/>
</dbReference>
<protein>
    <recommendedName>
        <fullName evidence="1">non-specific serine/threonine protein kinase</fullName>
        <ecNumber evidence="1">2.7.11.1</ecNumber>
    </recommendedName>
</protein>
<dbReference type="InterPro" id="IPR011009">
    <property type="entry name" value="Kinase-like_dom_sf"/>
</dbReference>
<comment type="similarity">
    <text evidence="10">Belongs to the protein kinase superfamily.</text>
</comment>
<dbReference type="PROSITE" id="PS50011">
    <property type="entry name" value="PROTEIN_KINASE_DOM"/>
    <property type="match status" value="1"/>
</dbReference>
<dbReference type="GO" id="GO:0004674">
    <property type="term" value="F:protein serine/threonine kinase activity"/>
    <property type="evidence" value="ECO:0007669"/>
    <property type="project" value="UniProtKB-KW"/>
</dbReference>
<proteinExistence type="inferred from homology"/>
<name>X0JSV6_FUSO5</name>
<comment type="catalytic activity">
    <reaction evidence="7">
        <text>L-threonyl-[protein] + ATP = O-phospho-L-threonyl-[protein] + ADP + H(+)</text>
        <dbReference type="Rhea" id="RHEA:46608"/>
        <dbReference type="Rhea" id="RHEA-COMP:11060"/>
        <dbReference type="Rhea" id="RHEA-COMP:11605"/>
        <dbReference type="ChEBI" id="CHEBI:15378"/>
        <dbReference type="ChEBI" id="CHEBI:30013"/>
        <dbReference type="ChEBI" id="CHEBI:30616"/>
        <dbReference type="ChEBI" id="CHEBI:61977"/>
        <dbReference type="ChEBI" id="CHEBI:456216"/>
        <dbReference type="EC" id="2.7.11.1"/>
    </reaction>
</comment>
<evidence type="ECO:0000256" key="5">
    <source>
        <dbReference type="ARBA" id="ARBA00022777"/>
    </source>
</evidence>
<keyword evidence="2 10" id="KW-0723">Serine/threonine-protein kinase</keyword>
<evidence type="ECO:0000256" key="10">
    <source>
        <dbReference type="RuleBase" id="RU000304"/>
    </source>
</evidence>
<dbReference type="GO" id="GO:0050684">
    <property type="term" value="P:regulation of mRNA processing"/>
    <property type="evidence" value="ECO:0007669"/>
    <property type="project" value="TreeGrafter"/>
</dbReference>
<evidence type="ECO:0000256" key="6">
    <source>
        <dbReference type="ARBA" id="ARBA00022840"/>
    </source>
</evidence>
<dbReference type="Proteomes" id="UP000030685">
    <property type="component" value="Unassembled WGS sequence"/>
</dbReference>
<dbReference type="EC" id="2.7.11.1" evidence="1"/>
<keyword evidence="3" id="KW-0808">Transferase</keyword>
<dbReference type="RefSeq" id="XP_031061646.1">
    <property type="nucleotide sequence ID" value="XM_031208640.1"/>
</dbReference>